<evidence type="ECO:0000313" key="2">
    <source>
        <dbReference type="Proteomes" id="UP001172386"/>
    </source>
</evidence>
<comment type="caution">
    <text evidence="1">The sequence shown here is derived from an EMBL/GenBank/DDBJ whole genome shotgun (WGS) entry which is preliminary data.</text>
</comment>
<reference evidence="1" key="1">
    <citation type="submission" date="2022-10" db="EMBL/GenBank/DDBJ databases">
        <title>Culturing micro-colonial fungi from biological soil crusts in the Mojave desert and describing Neophaeococcomyces mojavensis, and introducing the new genera and species Taxawa tesnikishii.</title>
        <authorList>
            <person name="Kurbessoian T."/>
            <person name="Stajich J.E."/>
        </authorList>
    </citation>
    <scope>NUCLEOTIDE SEQUENCE</scope>
    <source>
        <strain evidence="1">JES_112</strain>
    </source>
</reference>
<gene>
    <name evidence="1" type="ORF">H2198_001160</name>
</gene>
<protein>
    <submittedName>
        <fullName evidence="1">Uncharacterized protein</fullName>
    </submittedName>
</protein>
<accession>A0ACC3AI19</accession>
<evidence type="ECO:0000313" key="1">
    <source>
        <dbReference type="EMBL" id="KAJ9662932.1"/>
    </source>
</evidence>
<name>A0ACC3AI19_9EURO</name>
<dbReference type="EMBL" id="JAPDRQ010000012">
    <property type="protein sequence ID" value="KAJ9662932.1"/>
    <property type="molecule type" value="Genomic_DNA"/>
</dbReference>
<keyword evidence="2" id="KW-1185">Reference proteome</keyword>
<sequence length="327" mass="35723">MPSFADQLGLTEIDPNTFISLVNPQRMGNGAPIAYGGCPASLVVHAACRTVKPTFHAYSVLGAFHGPTRIDRKVICRVTRTRDTKTFATRRVIALQTMDDGTERPCMEVMVDFQVEEPAMYEYSAPPSMPGILANDPFDPATTASSEEVLDRLVATGHISEAKAAAYRKMFGLGSDFFELRQCTLGVSGQNLNGLAKQLVTTQDHLPMTEKSSAEWQRAKDPLATEAQNMAALAFLMDGALSFLPLVNDHKMFEDAGACSTLDFALRVMRPAVDMHGWHLRERKTVAAAAGRTFGESRLWDQQGNLVAVETQACILRPLAAKVKANM</sequence>
<dbReference type="Proteomes" id="UP001172386">
    <property type="component" value="Unassembled WGS sequence"/>
</dbReference>
<organism evidence="1 2">
    <name type="scientific">Neophaeococcomyces mojaviensis</name>
    <dbReference type="NCBI Taxonomy" id="3383035"/>
    <lineage>
        <taxon>Eukaryota</taxon>
        <taxon>Fungi</taxon>
        <taxon>Dikarya</taxon>
        <taxon>Ascomycota</taxon>
        <taxon>Pezizomycotina</taxon>
        <taxon>Eurotiomycetes</taxon>
        <taxon>Chaetothyriomycetidae</taxon>
        <taxon>Chaetothyriales</taxon>
        <taxon>Chaetothyriales incertae sedis</taxon>
        <taxon>Neophaeococcomyces</taxon>
    </lineage>
</organism>
<proteinExistence type="predicted"/>